<comment type="caution">
    <text evidence="2">The sequence shown here is derived from an EMBL/GenBank/DDBJ whole genome shotgun (WGS) entry which is preliminary data.</text>
</comment>
<dbReference type="Proteomes" id="UP000623129">
    <property type="component" value="Unassembled WGS sequence"/>
</dbReference>
<evidence type="ECO:0000313" key="2">
    <source>
        <dbReference type="EMBL" id="KAF3322035.1"/>
    </source>
</evidence>
<organism evidence="2 3">
    <name type="scientific">Carex littledalei</name>
    <dbReference type="NCBI Taxonomy" id="544730"/>
    <lineage>
        <taxon>Eukaryota</taxon>
        <taxon>Viridiplantae</taxon>
        <taxon>Streptophyta</taxon>
        <taxon>Embryophyta</taxon>
        <taxon>Tracheophyta</taxon>
        <taxon>Spermatophyta</taxon>
        <taxon>Magnoliopsida</taxon>
        <taxon>Liliopsida</taxon>
        <taxon>Poales</taxon>
        <taxon>Cyperaceae</taxon>
        <taxon>Cyperoideae</taxon>
        <taxon>Cariceae</taxon>
        <taxon>Carex</taxon>
        <taxon>Carex subgen. Euthyceras</taxon>
    </lineage>
</organism>
<dbReference type="EMBL" id="SWLB01000025">
    <property type="protein sequence ID" value="KAF3322035.1"/>
    <property type="molecule type" value="Genomic_DNA"/>
</dbReference>
<accession>A0A833VDX1</accession>
<protein>
    <submittedName>
        <fullName evidence="2">CLAVATA3/ESR (CLE)-related protein 25-like protein</fullName>
    </submittedName>
</protein>
<name>A0A833VDX1_9POAL</name>
<sequence>MSCLGSMARRMVCLVCVGFFVAHALLQGGTNVEKQGANTVASYSSSNSSPPPLPLQNNFQVPKLKGRTMGPKKLDTFRDIKRKVPNGPDPIHNSLRGAETVRLSPYIRHSNGEHKAVHTHTHTHTYIIERKDTYPYIANCKVYIKIKGATSVTISLTWPRRAGKSGQPPGRQ</sequence>
<dbReference type="PANTHER" id="PTHR34277:SF2">
    <property type="entry name" value="CLAVATA3_ESR (CLE)-RELATED PROTEIN 26"/>
    <property type="match status" value="1"/>
</dbReference>
<keyword evidence="3" id="KW-1185">Reference proteome</keyword>
<dbReference type="AlphaFoldDB" id="A0A833VDX1"/>
<gene>
    <name evidence="2" type="ORF">FCM35_KLT13176</name>
</gene>
<reference evidence="2" key="1">
    <citation type="submission" date="2020-01" db="EMBL/GenBank/DDBJ databases">
        <title>Genome sequence of Kobresia littledalei, the first chromosome-level genome in the family Cyperaceae.</title>
        <authorList>
            <person name="Qu G."/>
        </authorList>
    </citation>
    <scope>NUCLEOTIDE SEQUENCE</scope>
    <source>
        <strain evidence="2">C.B.Clarke</strain>
        <tissue evidence="2">Leaf</tissue>
    </source>
</reference>
<dbReference type="InterPro" id="IPR039316">
    <property type="entry name" value="CLE25/26"/>
</dbReference>
<dbReference type="PANTHER" id="PTHR34277">
    <property type="entry name" value="CLAVATA3/ESR (CLE)-RELATED PROTEIN 26"/>
    <property type="match status" value="1"/>
</dbReference>
<evidence type="ECO:0000313" key="3">
    <source>
        <dbReference type="Proteomes" id="UP000623129"/>
    </source>
</evidence>
<dbReference type="OrthoDB" id="696917at2759"/>
<evidence type="ECO:0000256" key="1">
    <source>
        <dbReference type="SAM" id="SignalP"/>
    </source>
</evidence>
<keyword evidence="1" id="KW-0732">Signal</keyword>
<feature type="chain" id="PRO_5032443986" evidence="1">
    <location>
        <begin position="25"/>
        <end position="172"/>
    </location>
</feature>
<feature type="signal peptide" evidence="1">
    <location>
        <begin position="1"/>
        <end position="24"/>
    </location>
</feature>
<proteinExistence type="predicted"/>